<dbReference type="Gene3D" id="3.30.300.20">
    <property type="match status" value="1"/>
</dbReference>
<evidence type="ECO:0000313" key="4">
    <source>
        <dbReference type="Proteomes" id="UP000006431"/>
    </source>
</evidence>
<dbReference type="InterPro" id="IPR039247">
    <property type="entry name" value="KhpB"/>
</dbReference>
<comment type="caution">
    <text evidence="3">The sequence shown here is derived from an EMBL/GenBank/DDBJ whole genome shotgun (WGS) entry which is preliminary data.</text>
</comment>
<dbReference type="Pfam" id="PF14804">
    <property type="entry name" value="Jag_N"/>
    <property type="match status" value="1"/>
</dbReference>
<accession>H1FWC1</accession>
<feature type="compositionally biased region" description="Basic residues" evidence="1">
    <location>
        <begin position="78"/>
        <end position="87"/>
    </location>
</feature>
<dbReference type="PANTHER" id="PTHR35800:SF1">
    <property type="entry name" value="RNA-BINDING PROTEIN KHPB"/>
    <property type="match status" value="1"/>
</dbReference>
<dbReference type="InterPro" id="IPR038247">
    <property type="entry name" value="Jag_N_dom_sf"/>
</dbReference>
<dbReference type="SMART" id="SM01245">
    <property type="entry name" value="Jag_N"/>
    <property type="match status" value="1"/>
</dbReference>
<dbReference type="InterPro" id="IPR015946">
    <property type="entry name" value="KH_dom-like_a/b"/>
</dbReference>
<proteinExistence type="predicted"/>
<sequence>MIKIESTTLEGAYKDAAATLDCSVTQLKIEVVQYPSSGFLGLFKKSAIIVAVIDANIDLQPKVEEESTEVKVKEKPKAKISPKPQKQKKQDKPAVKADVQKEEVQKEIKHSHTMLNDTIMPQSFVSTQDEEDEEDDVTSYLADYDDEFDNIDGEDLKSTADIAKMVQVDINKLFDSICFEIDNIEVSVYDENTLLIEFKGEDAALLIGKEGYRYKALSYMIFNWINTKYQLQLRLEIAEFLKNQEESVSRYLTGVKESVDRDGRAQTKVLDGVLVQIALRELREIYPDKYVAIRSTRDGLKYIIINDYHSN</sequence>
<accession>B6BIR4</accession>
<organism evidence="3 4">
    <name type="scientific">Sulfurimonas gotlandica (strain DSM 19862 / JCM 16533 / GD1)</name>
    <dbReference type="NCBI Taxonomy" id="929558"/>
    <lineage>
        <taxon>Bacteria</taxon>
        <taxon>Pseudomonadati</taxon>
        <taxon>Campylobacterota</taxon>
        <taxon>Epsilonproteobacteria</taxon>
        <taxon>Campylobacterales</taxon>
        <taxon>Sulfurimonadaceae</taxon>
        <taxon>Sulfurimonas</taxon>
    </lineage>
</organism>
<dbReference type="Proteomes" id="UP000006431">
    <property type="component" value="Unassembled WGS sequence"/>
</dbReference>
<dbReference type="Pfam" id="PF18472">
    <property type="entry name" value="HP1451_C"/>
    <property type="match status" value="1"/>
</dbReference>
<dbReference type="PATRIC" id="fig|929558.5.peg.1895"/>
<dbReference type="EMBL" id="AFRZ01000001">
    <property type="protein sequence ID" value="EHP30424.1"/>
    <property type="molecule type" value="Genomic_DNA"/>
</dbReference>
<feature type="domain" description="RNA-binding protein KhpB N-terminal" evidence="2">
    <location>
        <begin position="3"/>
        <end position="54"/>
    </location>
</feature>
<dbReference type="RefSeq" id="WP_008336666.1">
    <property type="nucleotide sequence ID" value="NZ_AFRZ01000001.1"/>
</dbReference>
<dbReference type="HOGENOM" id="CLU_065101_0_0_7"/>
<keyword evidence="4" id="KW-1185">Reference proteome</keyword>
<dbReference type="InterPro" id="IPR032782">
    <property type="entry name" value="KhpB_N"/>
</dbReference>
<reference evidence="3 4" key="1">
    <citation type="journal article" date="2012" name="Proc. Natl. Acad. Sci. U.S.A.">
        <title>Genome and physiology of a model Epsilonproteobacterium responsible for sulfide detoxification in marine oxygen depletion zones.</title>
        <authorList>
            <person name="Grote J."/>
            <person name="Schott T."/>
            <person name="Bruckner C.G."/>
            <person name="Glockner F.O."/>
            <person name="Jost G."/>
            <person name="Teeling H."/>
            <person name="Labrenz M."/>
            <person name="Jurgens K."/>
        </authorList>
    </citation>
    <scope>NUCLEOTIDE SEQUENCE [LARGE SCALE GENOMIC DNA]</scope>
    <source>
        <strain evidence="3 4">GD1</strain>
    </source>
</reference>
<dbReference type="InterPro" id="IPR040977">
    <property type="entry name" value="HP1451_C"/>
</dbReference>
<dbReference type="eggNOG" id="COG1847">
    <property type="taxonomic scope" value="Bacteria"/>
</dbReference>
<dbReference type="STRING" id="929558.SMGD1_1901"/>
<feature type="compositionally biased region" description="Basic and acidic residues" evidence="1">
    <location>
        <begin position="88"/>
        <end position="100"/>
    </location>
</feature>
<dbReference type="GO" id="GO:0003723">
    <property type="term" value="F:RNA binding"/>
    <property type="evidence" value="ECO:0007669"/>
    <property type="project" value="InterPro"/>
</dbReference>
<dbReference type="OrthoDB" id="5329502at2"/>
<dbReference type="Gene3D" id="3.30.30.80">
    <property type="entry name" value="probable RNA-binding protein from clostridium symbiosum atcc 14940"/>
    <property type="match status" value="1"/>
</dbReference>
<dbReference type="AlphaFoldDB" id="B6BIR4"/>
<protein>
    <recommendedName>
        <fullName evidence="2">RNA-binding protein KhpB N-terminal domain-containing protein</fullName>
    </recommendedName>
</protein>
<gene>
    <name evidence="3" type="ORF">SMGD1_1901</name>
</gene>
<evidence type="ECO:0000256" key="1">
    <source>
        <dbReference type="SAM" id="MobiDB-lite"/>
    </source>
</evidence>
<evidence type="ECO:0000259" key="2">
    <source>
        <dbReference type="SMART" id="SM01245"/>
    </source>
</evidence>
<evidence type="ECO:0000313" key="3">
    <source>
        <dbReference type="EMBL" id="EHP30424.1"/>
    </source>
</evidence>
<name>B6BIR4_SULGG</name>
<dbReference type="Gene3D" id="3.30.1370.180">
    <property type="match status" value="1"/>
</dbReference>
<feature type="region of interest" description="Disordered" evidence="1">
    <location>
        <begin position="70"/>
        <end position="100"/>
    </location>
</feature>
<dbReference type="PANTHER" id="PTHR35800">
    <property type="entry name" value="PROTEIN JAG"/>
    <property type="match status" value="1"/>
</dbReference>